<proteinExistence type="predicted"/>
<evidence type="ECO:0000313" key="1">
    <source>
        <dbReference type="EMBL" id="PIZ98451.1"/>
    </source>
</evidence>
<dbReference type="Proteomes" id="UP000230405">
    <property type="component" value="Unassembled WGS sequence"/>
</dbReference>
<reference evidence="2" key="1">
    <citation type="submission" date="2017-09" db="EMBL/GenBank/DDBJ databases">
        <title>Depth-based differentiation of microbial function through sediment-hosted aquifers and enrichment of novel symbionts in the deep terrestrial subsurface.</title>
        <authorList>
            <person name="Probst A.J."/>
            <person name="Ladd B."/>
            <person name="Jarett J.K."/>
            <person name="Geller-Mcgrath D.E."/>
            <person name="Sieber C.M.K."/>
            <person name="Emerson J.B."/>
            <person name="Anantharaman K."/>
            <person name="Thomas B.C."/>
            <person name="Malmstrom R."/>
            <person name="Stieglmeier M."/>
            <person name="Klingl A."/>
            <person name="Woyke T."/>
            <person name="Ryan C.M."/>
            <person name="Banfield J.F."/>
        </authorList>
    </citation>
    <scope>NUCLEOTIDE SEQUENCE [LARGE SCALE GENOMIC DNA]</scope>
</reference>
<name>A0A2M7VDG9_9BACT</name>
<comment type="caution">
    <text evidence="1">The sequence shown here is derived from an EMBL/GenBank/DDBJ whole genome shotgun (WGS) entry which is preliminary data.</text>
</comment>
<evidence type="ECO:0000313" key="2">
    <source>
        <dbReference type="Proteomes" id="UP000230405"/>
    </source>
</evidence>
<dbReference type="EMBL" id="PFPO01000086">
    <property type="protein sequence ID" value="PIZ98451.1"/>
    <property type="molecule type" value="Genomic_DNA"/>
</dbReference>
<organism evidence="1 2">
    <name type="scientific">Candidatus Komeilibacteria bacterium CG_4_10_14_0_2_um_filter_37_10</name>
    <dbReference type="NCBI Taxonomy" id="1974470"/>
    <lineage>
        <taxon>Bacteria</taxon>
        <taxon>Candidatus Komeiliibacteriota</taxon>
    </lineage>
</organism>
<protein>
    <submittedName>
        <fullName evidence="1">Uncharacterized protein</fullName>
    </submittedName>
</protein>
<gene>
    <name evidence="1" type="ORF">COX77_04460</name>
</gene>
<sequence length="174" mass="19818">MKPILLLTEKQVPVGIKVVVYLEGEEEPKMGDDGKLMIFRVLWGGIPVEKRFYPEELIRMIPVRHESVDGKKENTVNCMQLMSVANFKPQIRFAPTQTFTLTDVPANTTFLVFVDGDILQYPGGQSSVKIRTDEQRHMLSDDRGYEYKYFGKEYPIPPNAILVPTCNVGEHIAK</sequence>
<accession>A0A2M7VDG9</accession>
<dbReference type="AlphaFoldDB" id="A0A2M7VDG9"/>